<comment type="caution">
    <text evidence="2">The sequence shown here is derived from an EMBL/GenBank/DDBJ whole genome shotgun (WGS) entry which is preliminary data.</text>
</comment>
<evidence type="ECO:0000313" key="3">
    <source>
        <dbReference type="Proteomes" id="UP001352852"/>
    </source>
</evidence>
<reference evidence="2 3" key="1">
    <citation type="submission" date="2021-06" db="EMBL/GenBank/DDBJ databases">
        <authorList>
            <person name="Palmer J.M."/>
        </authorList>
    </citation>
    <scope>NUCLEOTIDE SEQUENCE [LARGE SCALE GENOMIC DNA]</scope>
    <source>
        <strain evidence="2 3">CL_MEX2019</strain>
        <tissue evidence="2">Muscle</tissue>
    </source>
</reference>
<feature type="compositionally biased region" description="Basic and acidic residues" evidence="1">
    <location>
        <begin position="115"/>
        <end position="124"/>
    </location>
</feature>
<feature type="region of interest" description="Disordered" evidence="1">
    <location>
        <begin position="72"/>
        <end position="93"/>
    </location>
</feature>
<evidence type="ECO:0000256" key="1">
    <source>
        <dbReference type="SAM" id="MobiDB-lite"/>
    </source>
</evidence>
<feature type="compositionally biased region" description="Polar residues" evidence="1">
    <location>
        <begin position="150"/>
        <end position="161"/>
    </location>
</feature>
<organism evidence="2 3">
    <name type="scientific">Characodon lateralis</name>
    <dbReference type="NCBI Taxonomy" id="208331"/>
    <lineage>
        <taxon>Eukaryota</taxon>
        <taxon>Metazoa</taxon>
        <taxon>Chordata</taxon>
        <taxon>Craniata</taxon>
        <taxon>Vertebrata</taxon>
        <taxon>Euteleostomi</taxon>
        <taxon>Actinopterygii</taxon>
        <taxon>Neopterygii</taxon>
        <taxon>Teleostei</taxon>
        <taxon>Neoteleostei</taxon>
        <taxon>Acanthomorphata</taxon>
        <taxon>Ovalentaria</taxon>
        <taxon>Atherinomorphae</taxon>
        <taxon>Cyprinodontiformes</taxon>
        <taxon>Goodeidae</taxon>
        <taxon>Characodon</taxon>
    </lineage>
</organism>
<evidence type="ECO:0000313" key="2">
    <source>
        <dbReference type="EMBL" id="MED6280567.1"/>
    </source>
</evidence>
<gene>
    <name evidence="2" type="ORF">CHARACLAT_012075</name>
</gene>
<keyword evidence="3" id="KW-1185">Reference proteome</keyword>
<feature type="compositionally biased region" description="Polar residues" evidence="1">
    <location>
        <begin position="84"/>
        <end position="93"/>
    </location>
</feature>
<proteinExistence type="predicted"/>
<accession>A0ABU7E062</accession>
<feature type="compositionally biased region" description="Low complexity" evidence="1">
    <location>
        <begin position="32"/>
        <end position="41"/>
    </location>
</feature>
<feature type="compositionally biased region" description="Basic residues" evidence="1">
    <location>
        <begin position="167"/>
        <end position="179"/>
    </location>
</feature>
<feature type="compositionally biased region" description="Basic residues" evidence="1">
    <location>
        <begin position="125"/>
        <end position="147"/>
    </location>
</feature>
<feature type="region of interest" description="Disordered" evidence="1">
    <location>
        <begin position="115"/>
        <end position="208"/>
    </location>
</feature>
<sequence>MNLFCFSLEGSIDSLYEVVQSSTDGPPLPIPSRSSSRSCSRSCSPAVLLNDNTRWRGSGRSISMDMQQTYGVNSNKKNGRTHISKSLSDNETLDNSACNTAAWQHARSREDLIHLTNNHNEEMRKPKHRTDKKGGKGGHHTGTKKKEKQQTNQSVHNNGVMTESKPAVRKNLKNGRKPGGRSGKDGSKKSHNRVCSPPRTMSPPLGPHYLDVPYTSRSDRMLYLGKSSTLPAQENTTLGRCADMVSLPGGATPTHHQRWSNPGDSSHAWGTIEHTCRWPLTDYRMLPHEFAMLHVKEGDGRQQPASDQNGSLKRSCQLLAKVPRSITEVDQSEPNVSNE</sequence>
<name>A0ABU7E062_9TELE</name>
<protein>
    <submittedName>
        <fullName evidence="2">Uncharacterized protein</fullName>
    </submittedName>
</protein>
<dbReference type="EMBL" id="JAHUTJ010041814">
    <property type="protein sequence ID" value="MED6280567.1"/>
    <property type="molecule type" value="Genomic_DNA"/>
</dbReference>
<dbReference type="Proteomes" id="UP001352852">
    <property type="component" value="Unassembled WGS sequence"/>
</dbReference>
<feature type="region of interest" description="Disordered" evidence="1">
    <location>
        <begin position="22"/>
        <end position="41"/>
    </location>
</feature>